<dbReference type="PANTHER" id="PTHR46300">
    <property type="entry name" value="P450, PUTATIVE (EUROFUNG)-RELATED-RELATED"/>
    <property type="match status" value="1"/>
</dbReference>
<dbReference type="Pfam" id="PF00067">
    <property type="entry name" value="p450"/>
    <property type="match status" value="1"/>
</dbReference>
<evidence type="ECO:0008006" key="14">
    <source>
        <dbReference type="Google" id="ProtNLM"/>
    </source>
</evidence>
<dbReference type="Gene3D" id="1.10.630.10">
    <property type="entry name" value="Cytochrome P450"/>
    <property type="match status" value="1"/>
</dbReference>
<evidence type="ECO:0000313" key="13">
    <source>
        <dbReference type="Proteomes" id="UP000310158"/>
    </source>
</evidence>
<dbReference type="InterPro" id="IPR050364">
    <property type="entry name" value="Cytochrome_P450_fung"/>
</dbReference>
<keyword evidence="11" id="KW-0732">Signal</keyword>
<feature type="chain" id="PRO_5020502309" description="O-methylsterigmatocystin oxidoreductase" evidence="11">
    <location>
        <begin position="20"/>
        <end position="520"/>
    </location>
</feature>
<evidence type="ECO:0000313" key="12">
    <source>
        <dbReference type="EMBL" id="THH18178.1"/>
    </source>
</evidence>
<evidence type="ECO:0000256" key="10">
    <source>
        <dbReference type="RuleBase" id="RU000461"/>
    </source>
</evidence>
<comment type="pathway">
    <text evidence="2">Secondary metabolite biosynthesis.</text>
</comment>
<dbReference type="PRINTS" id="PR00385">
    <property type="entry name" value="P450"/>
</dbReference>
<dbReference type="PANTHER" id="PTHR46300:SF7">
    <property type="entry name" value="P450, PUTATIVE (EUROFUNG)-RELATED"/>
    <property type="match status" value="1"/>
</dbReference>
<feature type="binding site" description="axial binding residue" evidence="9">
    <location>
        <position position="447"/>
    </location>
    <ligand>
        <name>heme</name>
        <dbReference type="ChEBI" id="CHEBI:30413"/>
    </ligand>
    <ligandPart>
        <name>Fe</name>
        <dbReference type="ChEBI" id="CHEBI:18248"/>
    </ligandPart>
</feature>
<dbReference type="GO" id="GO:0005506">
    <property type="term" value="F:iron ion binding"/>
    <property type="evidence" value="ECO:0007669"/>
    <property type="project" value="InterPro"/>
</dbReference>
<evidence type="ECO:0000256" key="11">
    <source>
        <dbReference type="SAM" id="SignalP"/>
    </source>
</evidence>
<keyword evidence="13" id="KW-1185">Reference proteome</keyword>
<dbReference type="SUPFAM" id="SSF48264">
    <property type="entry name" value="Cytochrome P450"/>
    <property type="match status" value="1"/>
</dbReference>
<evidence type="ECO:0000256" key="1">
    <source>
        <dbReference type="ARBA" id="ARBA00001971"/>
    </source>
</evidence>
<dbReference type="PRINTS" id="PR00463">
    <property type="entry name" value="EP450I"/>
</dbReference>
<evidence type="ECO:0000256" key="4">
    <source>
        <dbReference type="ARBA" id="ARBA00022617"/>
    </source>
</evidence>
<keyword evidence="8 10" id="KW-0503">Monooxygenase</keyword>
<dbReference type="OrthoDB" id="2789670at2759"/>
<dbReference type="GO" id="GO:0020037">
    <property type="term" value="F:heme binding"/>
    <property type="evidence" value="ECO:0007669"/>
    <property type="project" value="InterPro"/>
</dbReference>
<dbReference type="GO" id="GO:0004497">
    <property type="term" value="F:monooxygenase activity"/>
    <property type="evidence" value="ECO:0007669"/>
    <property type="project" value="UniProtKB-KW"/>
</dbReference>
<reference evidence="12 13" key="1">
    <citation type="submission" date="2019-02" db="EMBL/GenBank/DDBJ databases">
        <title>Genome sequencing of the rare red list fungi Bondarzewia mesenterica.</title>
        <authorList>
            <person name="Buettner E."/>
            <person name="Kellner H."/>
        </authorList>
    </citation>
    <scope>NUCLEOTIDE SEQUENCE [LARGE SCALE GENOMIC DNA]</scope>
    <source>
        <strain evidence="12 13">DSM 108281</strain>
    </source>
</reference>
<keyword evidence="5 9" id="KW-0479">Metal-binding</keyword>
<dbReference type="InterPro" id="IPR017972">
    <property type="entry name" value="Cyt_P450_CS"/>
</dbReference>
<evidence type="ECO:0000256" key="9">
    <source>
        <dbReference type="PIRSR" id="PIRSR602401-1"/>
    </source>
</evidence>
<dbReference type="InterPro" id="IPR001128">
    <property type="entry name" value="Cyt_P450"/>
</dbReference>
<name>A0A4S4M1I8_9AGAM</name>
<keyword evidence="4 9" id="KW-0349">Heme</keyword>
<keyword evidence="7 9" id="KW-0408">Iron</keyword>
<evidence type="ECO:0000256" key="5">
    <source>
        <dbReference type="ARBA" id="ARBA00022723"/>
    </source>
</evidence>
<dbReference type="AlphaFoldDB" id="A0A4S4M1I8"/>
<evidence type="ECO:0000256" key="6">
    <source>
        <dbReference type="ARBA" id="ARBA00023002"/>
    </source>
</evidence>
<evidence type="ECO:0000256" key="3">
    <source>
        <dbReference type="ARBA" id="ARBA00010617"/>
    </source>
</evidence>
<dbReference type="Proteomes" id="UP000310158">
    <property type="component" value="Unassembled WGS sequence"/>
</dbReference>
<evidence type="ECO:0000256" key="2">
    <source>
        <dbReference type="ARBA" id="ARBA00005179"/>
    </source>
</evidence>
<feature type="signal peptide" evidence="11">
    <location>
        <begin position="1"/>
        <end position="19"/>
    </location>
</feature>
<protein>
    <recommendedName>
        <fullName evidence="14">O-methylsterigmatocystin oxidoreductase</fullName>
    </recommendedName>
</protein>
<dbReference type="GO" id="GO:0016705">
    <property type="term" value="F:oxidoreductase activity, acting on paired donors, with incorporation or reduction of molecular oxygen"/>
    <property type="evidence" value="ECO:0007669"/>
    <property type="project" value="InterPro"/>
</dbReference>
<sequence>MVFSNVAIALLLPVAALWAWNYFEKQSRNPNGLPYPPGPKGRLVLGNALEIPVQRPWLKFAEWSREHGDIISLSILGQRIVVISSAKKASEIFDQRSTKYSSRVSMPMVQDLQVPMGYTWSFAFMPYGEAWRQHRQAFHSYFQQREVHKICPIQLRESRALLRRLLDTPKDFLSHCRLLFGATILDATYGLKVTSPEDSYVTNAERVVGSISGASIPGAYWVDFLPILKYVPEWFPSAGFKRKATVWKEWGDEFLNKPWDAVKSNLDSGTARPCFATTIMEQFPEDDAKRSQEEAVAKEAAALAYAGGADTTVSATQFFFIAMCMFPDVQKRAQEELDRVVGPDRLPEFGDRQHLPYICAVVKETMRWIPVASIGIPHCSTADDVYNGYFIPKGSIVMGNAWAILHDPEQYPDPMAFKPERFLTEDGKLNPEVPDPEAAFGYGRRICPGRFLSDNSMYSVVASVLYAFTIAPPLDEAGKPVQMELKTTADLLVSPLPFECIIKPRSEKTAALVRETVHDD</sequence>
<evidence type="ECO:0000256" key="8">
    <source>
        <dbReference type="ARBA" id="ARBA00023033"/>
    </source>
</evidence>
<dbReference type="InterPro" id="IPR002401">
    <property type="entry name" value="Cyt_P450_E_grp-I"/>
</dbReference>
<proteinExistence type="inferred from homology"/>
<comment type="similarity">
    <text evidence="3 10">Belongs to the cytochrome P450 family.</text>
</comment>
<dbReference type="InterPro" id="IPR036396">
    <property type="entry name" value="Cyt_P450_sf"/>
</dbReference>
<keyword evidence="6 10" id="KW-0560">Oxidoreductase</keyword>
<comment type="cofactor">
    <cofactor evidence="1 9">
        <name>heme</name>
        <dbReference type="ChEBI" id="CHEBI:30413"/>
    </cofactor>
</comment>
<gene>
    <name evidence="12" type="ORF">EW146_g2761</name>
</gene>
<evidence type="ECO:0000256" key="7">
    <source>
        <dbReference type="ARBA" id="ARBA00023004"/>
    </source>
</evidence>
<dbReference type="EMBL" id="SGPL01000084">
    <property type="protein sequence ID" value="THH18178.1"/>
    <property type="molecule type" value="Genomic_DNA"/>
</dbReference>
<dbReference type="CDD" id="cd11065">
    <property type="entry name" value="CYP64-like"/>
    <property type="match status" value="1"/>
</dbReference>
<comment type="caution">
    <text evidence="12">The sequence shown here is derived from an EMBL/GenBank/DDBJ whole genome shotgun (WGS) entry which is preliminary data.</text>
</comment>
<accession>A0A4S4M1I8</accession>
<organism evidence="12 13">
    <name type="scientific">Bondarzewia mesenterica</name>
    <dbReference type="NCBI Taxonomy" id="1095465"/>
    <lineage>
        <taxon>Eukaryota</taxon>
        <taxon>Fungi</taxon>
        <taxon>Dikarya</taxon>
        <taxon>Basidiomycota</taxon>
        <taxon>Agaricomycotina</taxon>
        <taxon>Agaricomycetes</taxon>
        <taxon>Russulales</taxon>
        <taxon>Bondarzewiaceae</taxon>
        <taxon>Bondarzewia</taxon>
    </lineage>
</organism>
<dbReference type="PROSITE" id="PS00086">
    <property type="entry name" value="CYTOCHROME_P450"/>
    <property type="match status" value="1"/>
</dbReference>